<proteinExistence type="predicted"/>
<comment type="caution">
    <text evidence="1">The sequence shown here is derived from an EMBL/GenBank/DDBJ whole genome shotgun (WGS) entry which is preliminary data.</text>
</comment>
<protein>
    <submittedName>
        <fullName evidence="1">Uncharacterized protein</fullName>
    </submittedName>
</protein>
<dbReference type="AlphaFoldDB" id="A0A375BKZ9"/>
<accession>A0A375BKZ9</accession>
<dbReference type="Proteomes" id="UP000256297">
    <property type="component" value="Chromosome CBM2589_b"/>
</dbReference>
<evidence type="ECO:0000313" key="1">
    <source>
        <dbReference type="EMBL" id="SOY47381.1"/>
    </source>
</evidence>
<gene>
    <name evidence="1" type="ORF">CBM2589_B180135</name>
</gene>
<sequence>MRLHVGHFFTMFFSFTMWKDILDRKNPCFAKHNAISHDGILSSVL</sequence>
<dbReference type="EMBL" id="OFSP01000010">
    <property type="protein sequence ID" value="SOY47381.1"/>
    <property type="molecule type" value="Genomic_DNA"/>
</dbReference>
<organism evidence="1">
    <name type="scientific">Cupriavidus taiwanensis</name>
    <dbReference type="NCBI Taxonomy" id="164546"/>
    <lineage>
        <taxon>Bacteria</taxon>
        <taxon>Pseudomonadati</taxon>
        <taxon>Pseudomonadota</taxon>
        <taxon>Betaproteobacteria</taxon>
        <taxon>Burkholderiales</taxon>
        <taxon>Burkholderiaceae</taxon>
        <taxon>Cupriavidus</taxon>
    </lineage>
</organism>
<name>A0A375BKZ9_9BURK</name>
<reference evidence="1" key="1">
    <citation type="submission" date="2018-01" db="EMBL/GenBank/DDBJ databases">
        <authorList>
            <person name="Clerissi C."/>
        </authorList>
    </citation>
    <scope>NUCLEOTIDE SEQUENCE</scope>
    <source>
        <strain evidence="1">Cupriavidus taiwanensis STM 3521</strain>
    </source>
</reference>